<organism evidence="15 16">
    <name type="scientific">Actinomadura napierensis</name>
    <dbReference type="NCBI Taxonomy" id="267854"/>
    <lineage>
        <taxon>Bacteria</taxon>
        <taxon>Bacillati</taxon>
        <taxon>Actinomycetota</taxon>
        <taxon>Actinomycetes</taxon>
        <taxon>Streptosporangiales</taxon>
        <taxon>Thermomonosporaceae</taxon>
        <taxon>Actinomadura</taxon>
    </lineage>
</organism>
<comment type="similarity">
    <text evidence="1">Belongs to the four-carbon acid sugar kinase family.</text>
</comment>
<dbReference type="Pfam" id="PF07005">
    <property type="entry name" value="SBD_N"/>
    <property type="match status" value="1"/>
</dbReference>
<evidence type="ECO:0000313" key="15">
    <source>
        <dbReference type="EMBL" id="GAA2143917.1"/>
    </source>
</evidence>
<reference evidence="16" key="1">
    <citation type="journal article" date="2019" name="Int. J. Syst. Evol. Microbiol.">
        <title>The Global Catalogue of Microorganisms (GCM) 10K type strain sequencing project: providing services to taxonomists for standard genome sequencing and annotation.</title>
        <authorList>
            <consortium name="The Broad Institute Genomics Platform"/>
            <consortium name="The Broad Institute Genome Sequencing Center for Infectious Disease"/>
            <person name="Wu L."/>
            <person name="Ma J."/>
        </authorList>
    </citation>
    <scope>NUCLEOTIDE SEQUENCE [LARGE SCALE GENOMIC DNA]</scope>
    <source>
        <strain evidence="16">JCM 13850</strain>
    </source>
</reference>
<keyword evidence="3" id="KW-0547">Nucleotide-binding</keyword>
<dbReference type="Proteomes" id="UP001501020">
    <property type="component" value="Unassembled WGS sequence"/>
</dbReference>
<evidence type="ECO:0000259" key="13">
    <source>
        <dbReference type="Pfam" id="PF07005"/>
    </source>
</evidence>
<dbReference type="EC" id="2.7.1.217" evidence="10"/>
<dbReference type="InterPro" id="IPR037051">
    <property type="entry name" value="4-carb_acid_sugar_kinase_N_sf"/>
</dbReference>
<keyword evidence="6" id="KW-0119">Carbohydrate metabolism</keyword>
<proteinExistence type="inferred from homology"/>
<evidence type="ECO:0000256" key="7">
    <source>
        <dbReference type="ARBA" id="ARBA00035898"/>
    </source>
</evidence>
<gene>
    <name evidence="15" type="ORF">GCM10009727_43280</name>
</gene>
<evidence type="ECO:0000256" key="1">
    <source>
        <dbReference type="ARBA" id="ARBA00005715"/>
    </source>
</evidence>
<dbReference type="InterPro" id="IPR010737">
    <property type="entry name" value="4-carb_acid_sugar_kinase_N"/>
</dbReference>
<comment type="catalytic activity">
    <reaction evidence="8">
        <text>3-dehydro-D-erythronate + ATP = 3-dehydro-4-O-phospho-D-erythronate + ADP + H(+)</text>
        <dbReference type="Rhea" id="RHEA:52556"/>
        <dbReference type="ChEBI" id="CHEBI:15378"/>
        <dbReference type="ChEBI" id="CHEBI:30616"/>
        <dbReference type="ChEBI" id="CHEBI:57958"/>
        <dbReference type="ChEBI" id="CHEBI:136593"/>
        <dbReference type="ChEBI" id="CHEBI:456216"/>
        <dbReference type="EC" id="2.7.1.217"/>
    </reaction>
</comment>
<evidence type="ECO:0000256" key="6">
    <source>
        <dbReference type="ARBA" id="ARBA00023277"/>
    </source>
</evidence>
<dbReference type="NCBIfam" id="NF043035">
    <property type="entry name" value="OxoTetrKin"/>
    <property type="match status" value="1"/>
</dbReference>
<protein>
    <recommendedName>
        <fullName evidence="11">3-oxo-tetronate kinase</fullName>
        <ecNumber evidence="10">2.7.1.217</ecNumber>
    </recommendedName>
    <alternativeName>
        <fullName evidence="12">3-dehydrotetronate 4-kinase</fullName>
    </alternativeName>
</protein>
<evidence type="ECO:0000256" key="5">
    <source>
        <dbReference type="ARBA" id="ARBA00022840"/>
    </source>
</evidence>
<keyword evidence="16" id="KW-1185">Reference proteome</keyword>
<evidence type="ECO:0000256" key="11">
    <source>
        <dbReference type="ARBA" id="ARBA00039461"/>
    </source>
</evidence>
<comment type="function">
    <text evidence="9">Catalyzes the ATP-dependent phosphorylation of 3-oxo-tetronate to 3-oxo-tetronate 4-phosphate.</text>
</comment>
<keyword evidence="5" id="KW-0067">ATP-binding</keyword>
<evidence type="ECO:0000256" key="3">
    <source>
        <dbReference type="ARBA" id="ARBA00022741"/>
    </source>
</evidence>
<dbReference type="Gene3D" id="3.40.50.10840">
    <property type="entry name" value="Putative sugar-binding, N-terminal domain"/>
    <property type="match status" value="1"/>
</dbReference>
<keyword evidence="2" id="KW-0808">Transferase</keyword>
<dbReference type="RefSeq" id="WP_344269856.1">
    <property type="nucleotide sequence ID" value="NZ_BAAAMR010000037.1"/>
</dbReference>
<evidence type="ECO:0000256" key="9">
    <source>
        <dbReference type="ARBA" id="ARBA00037335"/>
    </source>
</evidence>
<dbReference type="EMBL" id="BAAAMR010000037">
    <property type="protein sequence ID" value="GAA2143917.1"/>
    <property type="molecule type" value="Genomic_DNA"/>
</dbReference>
<comment type="catalytic activity">
    <reaction evidence="7">
        <text>3-dehydro-L-erythronate + ATP = 3-dehydro-4-O-phospho-L-erythronate + ADP + H(+)</text>
        <dbReference type="Rhea" id="RHEA:52552"/>
        <dbReference type="ChEBI" id="CHEBI:15378"/>
        <dbReference type="ChEBI" id="CHEBI:30616"/>
        <dbReference type="ChEBI" id="CHEBI:136592"/>
        <dbReference type="ChEBI" id="CHEBI:136670"/>
        <dbReference type="ChEBI" id="CHEBI:456216"/>
        <dbReference type="EC" id="2.7.1.217"/>
    </reaction>
</comment>
<evidence type="ECO:0000313" key="16">
    <source>
        <dbReference type="Proteomes" id="UP001501020"/>
    </source>
</evidence>
<comment type="caution">
    <text evidence="15">The sequence shown here is derived from an EMBL/GenBank/DDBJ whole genome shotgun (WGS) entry which is preliminary data.</text>
</comment>
<evidence type="ECO:0000259" key="14">
    <source>
        <dbReference type="Pfam" id="PF17042"/>
    </source>
</evidence>
<dbReference type="Pfam" id="PF17042">
    <property type="entry name" value="NBD_C"/>
    <property type="match status" value="1"/>
</dbReference>
<evidence type="ECO:0000256" key="10">
    <source>
        <dbReference type="ARBA" id="ARBA00039095"/>
    </source>
</evidence>
<name>A0ABP5LEJ3_9ACTN</name>
<dbReference type="Gene3D" id="3.40.980.20">
    <property type="entry name" value="Four-carbon acid sugar kinase, nucleotide binding domain"/>
    <property type="match status" value="1"/>
</dbReference>
<evidence type="ECO:0000256" key="8">
    <source>
        <dbReference type="ARBA" id="ARBA00036346"/>
    </source>
</evidence>
<feature type="domain" description="Four-carbon acid sugar kinase nucleotide binding" evidence="14">
    <location>
        <begin position="257"/>
        <end position="412"/>
    </location>
</feature>
<evidence type="ECO:0000256" key="4">
    <source>
        <dbReference type="ARBA" id="ARBA00022777"/>
    </source>
</evidence>
<dbReference type="InterPro" id="IPR050007">
    <property type="entry name" value="OtnK"/>
</dbReference>
<keyword evidence="4 15" id="KW-0418">Kinase</keyword>
<dbReference type="InterPro" id="IPR031475">
    <property type="entry name" value="NBD_C"/>
</dbReference>
<sequence length="420" mass="43495">MTAPALGCIADDYTGGTDVAAALRRSGLSTALLFGPPDDESVLPDCDAVVVALKTRTAPRAQAISQHLAVHRWLAGQGVTRFYIKYCSTFDSTARGNIGPTVDAVMEAADAAITVICPAAPEHGRTVYQGHLFVGTRLLSDSPMRHHPLTPMTESDVARLLAPQTPHPVGLVPHAVIRQGPAAVRGELGALRRQGIRHVVVDALDDDDLDMIALAADDLPVLTGAAGLARAIGDLISADGGVGRTGETPPFPEGPGLVLSGSCSAATLRQVARAAAALPSHRIDPVTTPDPHMLRKNALEWLDAHVRAGKGSALVYSSAPPGERDGRALGDGTGEALERILADVARHAAALGFRRIVVAGGETSGAVLNVLGVRSVVVAAEVDRGVPWCLTTTEPAMALLLKSGNFGADDLLVRAIKAAP</sequence>
<accession>A0ABP5LEJ3</accession>
<evidence type="ECO:0000256" key="12">
    <source>
        <dbReference type="ARBA" id="ARBA00041377"/>
    </source>
</evidence>
<evidence type="ECO:0000256" key="2">
    <source>
        <dbReference type="ARBA" id="ARBA00022679"/>
    </source>
</evidence>
<dbReference type="SUPFAM" id="SSF142764">
    <property type="entry name" value="YgbK-like"/>
    <property type="match status" value="1"/>
</dbReference>
<dbReference type="GO" id="GO:0016301">
    <property type="term" value="F:kinase activity"/>
    <property type="evidence" value="ECO:0007669"/>
    <property type="project" value="UniProtKB-KW"/>
</dbReference>
<dbReference type="InterPro" id="IPR042213">
    <property type="entry name" value="NBD_C_sf"/>
</dbReference>
<feature type="domain" description="Four-carbon acid sugar kinase N-terminal" evidence="13">
    <location>
        <begin position="6"/>
        <end position="231"/>
    </location>
</feature>